<proteinExistence type="predicted"/>
<reference evidence="1 2" key="1">
    <citation type="submission" date="2019-08" db="EMBL/GenBank/DDBJ databases">
        <title>Deep-cultivation of Planctomycetes and their phenomic and genomic characterization uncovers novel biology.</title>
        <authorList>
            <person name="Wiegand S."/>
            <person name="Jogler M."/>
            <person name="Boedeker C."/>
            <person name="Pinto D."/>
            <person name="Vollmers J."/>
            <person name="Rivas-Marin E."/>
            <person name="Kohn T."/>
            <person name="Peeters S.H."/>
            <person name="Heuer A."/>
            <person name="Rast P."/>
            <person name="Oberbeckmann S."/>
            <person name="Bunk B."/>
            <person name="Jeske O."/>
            <person name="Meyerdierks A."/>
            <person name="Storesund J.E."/>
            <person name="Kallscheuer N."/>
            <person name="Luecker S."/>
            <person name="Lage O.M."/>
            <person name="Pohl T."/>
            <person name="Merkel B.J."/>
            <person name="Hornburger P."/>
            <person name="Mueller R.-W."/>
            <person name="Bruemmer F."/>
            <person name="Labrenz M."/>
            <person name="Spormann A.M."/>
            <person name="Op Den Camp H."/>
            <person name="Overmann J."/>
            <person name="Amann R."/>
            <person name="Jetten M.S.M."/>
            <person name="Mascher T."/>
            <person name="Medema M.H."/>
            <person name="Devos D.P."/>
            <person name="Kaster A.-K."/>
            <person name="Ovreas L."/>
            <person name="Rohde M."/>
            <person name="Galperin M.Y."/>
            <person name="Jogler C."/>
        </authorList>
    </citation>
    <scope>NUCLEOTIDE SEQUENCE [LARGE SCALE GENOMIC DNA]</scope>
    <source>
        <strain evidence="1 2">LF1</strain>
    </source>
</reference>
<dbReference type="AlphaFoldDB" id="A0A5B1CLV8"/>
<dbReference type="EMBL" id="VRLW01000001">
    <property type="protein sequence ID" value="KAA1260324.1"/>
    <property type="molecule type" value="Genomic_DNA"/>
</dbReference>
<evidence type="ECO:0000313" key="2">
    <source>
        <dbReference type="Proteomes" id="UP000322699"/>
    </source>
</evidence>
<evidence type="ECO:0008006" key="3">
    <source>
        <dbReference type="Google" id="ProtNLM"/>
    </source>
</evidence>
<name>A0A5B1CLV8_9BACT</name>
<gene>
    <name evidence="1" type="ORF">LF1_28630</name>
</gene>
<evidence type="ECO:0000313" key="1">
    <source>
        <dbReference type="EMBL" id="KAA1260324.1"/>
    </source>
</evidence>
<dbReference type="InterPro" id="IPR036188">
    <property type="entry name" value="FAD/NAD-bd_sf"/>
</dbReference>
<sequence length="48" mass="4959">MGIAACGDWCGGPRIEGAFLSGMAAAGALLRHLTVDRSFQNVPVGIDR</sequence>
<comment type="caution">
    <text evidence="1">The sequence shown here is derived from an EMBL/GenBank/DDBJ whole genome shotgun (WGS) entry which is preliminary data.</text>
</comment>
<dbReference type="Proteomes" id="UP000322699">
    <property type="component" value="Unassembled WGS sequence"/>
</dbReference>
<keyword evidence="2" id="KW-1185">Reference proteome</keyword>
<organism evidence="1 2">
    <name type="scientific">Rubripirellula obstinata</name>
    <dbReference type="NCBI Taxonomy" id="406547"/>
    <lineage>
        <taxon>Bacteria</taxon>
        <taxon>Pseudomonadati</taxon>
        <taxon>Planctomycetota</taxon>
        <taxon>Planctomycetia</taxon>
        <taxon>Pirellulales</taxon>
        <taxon>Pirellulaceae</taxon>
        <taxon>Rubripirellula</taxon>
    </lineage>
</organism>
<accession>A0A5B1CLV8</accession>
<protein>
    <recommendedName>
        <fullName evidence="3">Amine oxidase domain-containing protein</fullName>
    </recommendedName>
</protein>
<dbReference type="Gene3D" id="3.50.50.60">
    <property type="entry name" value="FAD/NAD(P)-binding domain"/>
    <property type="match status" value="1"/>
</dbReference>